<protein>
    <submittedName>
        <fullName evidence="1">Uncharacterized protein</fullName>
    </submittedName>
</protein>
<proteinExistence type="predicted"/>
<evidence type="ECO:0000313" key="1">
    <source>
        <dbReference type="EMBL" id="GAI71423.1"/>
    </source>
</evidence>
<dbReference type="AlphaFoldDB" id="X1QT37"/>
<gene>
    <name evidence="1" type="ORF">S06H3_65745</name>
</gene>
<dbReference type="EMBL" id="BARV01044412">
    <property type="protein sequence ID" value="GAI71423.1"/>
    <property type="molecule type" value="Genomic_DNA"/>
</dbReference>
<reference evidence="1" key="1">
    <citation type="journal article" date="2014" name="Front. Microbiol.">
        <title>High frequency of phylogenetically diverse reductive dehalogenase-homologous genes in deep subseafloor sedimentary metagenomes.</title>
        <authorList>
            <person name="Kawai M."/>
            <person name="Futagami T."/>
            <person name="Toyoda A."/>
            <person name="Takaki Y."/>
            <person name="Nishi S."/>
            <person name="Hori S."/>
            <person name="Arai W."/>
            <person name="Tsubouchi T."/>
            <person name="Morono Y."/>
            <person name="Uchiyama I."/>
            <person name="Ito T."/>
            <person name="Fujiyama A."/>
            <person name="Inagaki F."/>
            <person name="Takami H."/>
        </authorList>
    </citation>
    <scope>NUCLEOTIDE SEQUENCE</scope>
    <source>
        <strain evidence="1">Expedition CK06-06</strain>
    </source>
</reference>
<sequence length="62" mass="7139">SKKDLTGAIERVNVFRMDDFPRERRRVSVMCMPTAMKKGNVGGRLEGDGRRLLIYILKNNND</sequence>
<name>X1QT37_9ZZZZ</name>
<comment type="caution">
    <text evidence="1">The sequence shown here is derived from an EMBL/GenBank/DDBJ whole genome shotgun (WGS) entry which is preliminary data.</text>
</comment>
<feature type="non-terminal residue" evidence="1">
    <location>
        <position position="1"/>
    </location>
</feature>
<accession>X1QT37</accession>
<organism evidence="1">
    <name type="scientific">marine sediment metagenome</name>
    <dbReference type="NCBI Taxonomy" id="412755"/>
    <lineage>
        <taxon>unclassified sequences</taxon>
        <taxon>metagenomes</taxon>
        <taxon>ecological metagenomes</taxon>
    </lineage>
</organism>